<reference evidence="15" key="1">
    <citation type="submission" date="2016-10" db="EMBL/GenBank/DDBJ databases">
        <authorList>
            <person name="Varghese N."/>
            <person name="Submissions S."/>
        </authorList>
    </citation>
    <scope>NUCLEOTIDE SEQUENCE [LARGE SCALE GENOMIC DNA]</scope>
    <source>
        <strain evidence="15">DSM 18579</strain>
    </source>
</reference>
<comment type="similarity">
    <text evidence="11">Belongs to the monovalent cation:proton antiporter 1 (CPA1) transporter (TC 2.A.36) family.</text>
</comment>
<evidence type="ECO:0000256" key="8">
    <source>
        <dbReference type="ARBA" id="ARBA00023065"/>
    </source>
</evidence>
<evidence type="ECO:0000256" key="6">
    <source>
        <dbReference type="ARBA" id="ARBA00022989"/>
    </source>
</evidence>
<protein>
    <submittedName>
        <fullName evidence="14">Monovalent cation:H+ antiporter, CPA1 family</fullName>
    </submittedName>
</protein>
<evidence type="ECO:0000313" key="14">
    <source>
        <dbReference type="EMBL" id="SES96278.1"/>
    </source>
</evidence>
<feature type="transmembrane region" description="Helical" evidence="11">
    <location>
        <begin position="356"/>
        <end position="380"/>
    </location>
</feature>
<keyword evidence="8 11" id="KW-0406">Ion transport</keyword>
<dbReference type="GO" id="GO:0015386">
    <property type="term" value="F:potassium:proton antiporter activity"/>
    <property type="evidence" value="ECO:0007669"/>
    <property type="project" value="TreeGrafter"/>
</dbReference>
<dbReference type="GO" id="GO:0098719">
    <property type="term" value="P:sodium ion import across plasma membrane"/>
    <property type="evidence" value="ECO:0007669"/>
    <property type="project" value="TreeGrafter"/>
</dbReference>
<feature type="transmembrane region" description="Helical" evidence="11">
    <location>
        <begin position="157"/>
        <end position="178"/>
    </location>
</feature>
<keyword evidence="3 11" id="KW-0050">Antiport</keyword>
<dbReference type="GO" id="GO:0051453">
    <property type="term" value="P:regulation of intracellular pH"/>
    <property type="evidence" value="ECO:0007669"/>
    <property type="project" value="TreeGrafter"/>
</dbReference>
<feature type="transmembrane region" description="Helical" evidence="11">
    <location>
        <begin position="311"/>
        <end position="336"/>
    </location>
</feature>
<evidence type="ECO:0000256" key="11">
    <source>
        <dbReference type="RuleBase" id="RU366002"/>
    </source>
</evidence>
<dbReference type="Proteomes" id="UP000242642">
    <property type="component" value="Unassembled WGS sequence"/>
</dbReference>
<feature type="coiled-coil region" evidence="12">
    <location>
        <begin position="439"/>
        <end position="466"/>
    </location>
</feature>
<feature type="transmembrane region" description="Helical" evidence="11">
    <location>
        <begin position="392"/>
        <end position="412"/>
    </location>
</feature>
<evidence type="ECO:0000256" key="9">
    <source>
        <dbReference type="ARBA" id="ARBA00023136"/>
    </source>
</evidence>
<keyword evidence="12" id="KW-0175">Coiled coil</keyword>
<feature type="transmembrane region" description="Helical" evidence="11">
    <location>
        <begin position="184"/>
        <end position="205"/>
    </location>
</feature>
<dbReference type="OrthoDB" id="9809206at2"/>
<evidence type="ECO:0000256" key="12">
    <source>
        <dbReference type="SAM" id="Coils"/>
    </source>
</evidence>
<keyword evidence="5 11" id="KW-0812">Transmembrane</keyword>
<accession>A0A1I0APH8</accession>
<dbReference type="InterPro" id="IPR018422">
    <property type="entry name" value="Cation/H_exchanger_CPA1"/>
</dbReference>
<dbReference type="GO" id="GO:0005886">
    <property type="term" value="C:plasma membrane"/>
    <property type="evidence" value="ECO:0007669"/>
    <property type="project" value="UniProtKB-SubCell"/>
</dbReference>
<keyword evidence="10 11" id="KW-0739">Sodium transport</keyword>
<feature type="transmembrane region" description="Helical" evidence="11">
    <location>
        <begin position="268"/>
        <end position="291"/>
    </location>
</feature>
<organism evidence="14 15">
    <name type="scientific">Thorsellia anophelis DSM 18579</name>
    <dbReference type="NCBI Taxonomy" id="1123402"/>
    <lineage>
        <taxon>Bacteria</taxon>
        <taxon>Pseudomonadati</taxon>
        <taxon>Pseudomonadota</taxon>
        <taxon>Gammaproteobacteria</taxon>
        <taxon>Enterobacterales</taxon>
        <taxon>Thorselliaceae</taxon>
        <taxon>Thorsellia</taxon>
    </lineage>
</organism>
<evidence type="ECO:0000259" key="13">
    <source>
        <dbReference type="Pfam" id="PF00999"/>
    </source>
</evidence>
<evidence type="ECO:0000256" key="7">
    <source>
        <dbReference type="ARBA" id="ARBA00023053"/>
    </source>
</evidence>
<dbReference type="PANTHER" id="PTHR10110:SF86">
    <property type="entry name" value="SODIUM_HYDROGEN EXCHANGER 7"/>
    <property type="match status" value="1"/>
</dbReference>
<dbReference type="Pfam" id="PF00999">
    <property type="entry name" value="Na_H_Exchanger"/>
    <property type="match status" value="1"/>
</dbReference>
<evidence type="ECO:0000256" key="1">
    <source>
        <dbReference type="ARBA" id="ARBA00004651"/>
    </source>
</evidence>
<dbReference type="InterPro" id="IPR006153">
    <property type="entry name" value="Cation/H_exchanger_TM"/>
</dbReference>
<dbReference type="Gene3D" id="6.10.140.1330">
    <property type="match status" value="1"/>
</dbReference>
<keyword evidence="2 11" id="KW-0813">Transport</keyword>
<comment type="function">
    <text evidence="11">Na(+)/H(+) antiporter that extrudes sodium in exchange for external protons.</text>
</comment>
<sequence>MSILFTIILLLFAVAVSSSIVKILPFNFPAPLLQIIIGAIIALPPFKIDIVLEPEVFLFIFLPPLLFTDGWRFPKKEFYYLKRPILALAIGLVFFTILLVGYFIHWLIPILSLPMAFALAAVLSPTDVVAVNAISGQGKIPSKLKLVLEGEALLNDATGLVAFKFALIAGVTGVFSLPNASAQFVLVALGGFIIGAFVAWFMCAVQHQLAKFSHDEPGIQVIVLLLIPFIAYQFANFVQVSGVLAAVGAGMAMTYSQNINKTSTASRLLSSSIWTMLEFVLNGLAFILLGLQLPKIWYKIYVSEIDSGVTSIWQLVLFVVAIYIAMLILRFLWVFVANRIKNQDFTTKPELPKIPVLLTATFAGVRGAITLAAIMAIPFIASTGAPFPNRELLIFIASGVILLSLIVSSIVLPRVVKHFVEHVTDPIHQEILYANKLLSEEAIEAIKQHQEKLNEFIQDETELEAINKVADNLIQIYERESNLTESEIDKTRLAVWAHSYEAQLHITAIKAERKLLDKLHLQHKISEPTFNQLLRDMDLRETLSESRQQRQFSEVPNHEN</sequence>
<dbReference type="AlphaFoldDB" id="A0A1I0APH8"/>
<keyword evidence="9 11" id="KW-0472">Membrane</keyword>
<evidence type="ECO:0000256" key="5">
    <source>
        <dbReference type="ARBA" id="ARBA00022692"/>
    </source>
</evidence>
<evidence type="ECO:0000256" key="2">
    <source>
        <dbReference type="ARBA" id="ARBA00022448"/>
    </source>
</evidence>
<name>A0A1I0APH8_9GAMM</name>
<evidence type="ECO:0000313" key="15">
    <source>
        <dbReference type="Proteomes" id="UP000242642"/>
    </source>
</evidence>
<dbReference type="GO" id="GO:0015385">
    <property type="term" value="F:sodium:proton antiporter activity"/>
    <property type="evidence" value="ECO:0007669"/>
    <property type="project" value="InterPro"/>
</dbReference>
<comment type="caution">
    <text evidence="11">Lacks conserved residue(s) required for the propagation of feature annotation.</text>
</comment>
<feature type="transmembrane region" description="Helical" evidence="11">
    <location>
        <begin position="85"/>
        <end position="108"/>
    </location>
</feature>
<keyword evidence="6 11" id="KW-1133">Transmembrane helix</keyword>
<feature type="domain" description="Cation/H+ exchanger transmembrane" evidence="13">
    <location>
        <begin position="15"/>
        <end position="417"/>
    </location>
</feature>
<keyword evidence="4" id="KW-1003">Cell membrane</keyword>
<comment type="subcellular location">
    <subcellularLocation>
        <location evidence="11">Cell inner membrane</location>
        <topology evidence="11">Multi-pass membrane protein</topology>
    </subcellularLocation>
    <subcellularLocation>
        <location evidence="1">Cell membrane</location>
        <topology evidence="1">Multi-pass membrane protein</topology>
    </subcellularLocation>
</comment>
<gene>
    <name evidence="14" type="ORF">SAMN02583745_01009</name>
</gene>
<dbReference type="STRING" id="1123402.SAMN02583745_01009"/>
<keyword evidence="7 11" id="KW-0915">Sodium</keyword>
<evidence type="ECO:0000256" key="10">
    <source>
        <dbReference type="ARBA" id="ARBA00023201"/>
    </source>
</evidence>
<dbReference type="PANTHER" id="PTHR10110">
    <property type="entry name" value="SODIUM/HYDROGEN EXCHANGER"/>
    <property type="match status" value="1"/>
</dbReference>
<dbReference type="InterPro" id="IPR004705">
    <property type="entry name" value="Cation/H_exchanger_CPA1_bac"/>
</dbReference>
<dbReference type="EMBL" id="FOHV01000006">
    <property type="protein sequence ID" value="SES96278.1"/>
    <property type="molecule type" value="Genomic_DNA"/>
</dbReference>
<dbReference type="NCBIfam" id="TIGR00831">
    <property type="entry name" value="a_cpa1"/>
    <property type="match status" value="1"/>
</dbReference>
<keyword evidence="15" id="KW-1185">Reference proteome</keyword>
<proteinExistence type="inferred from homology"/>
<evidence type="ECO:0000256" key="4">
    <source>
        <dbReference type="ARBA" id="ARBA00022475"/>
    </source>
</evidence>
<keyword evidence="11" id="KW-0997">Cell inner membrane</keyword>
<feature type="transmembrane region" description="Helical" evidence="11">
    <location>
        <begin position="56"/>
        <end position="73"/>
    </location>
</feature>
<dbReference type="RefSeq" id="WP_093318304.1">
    <property type="nucleotide sequence ID" value="NZ_FOHV01000006.1"/>
</dbReference>
<evidence type="ECO:0000256" key="3">
    <source>
        <dbReference type="ARBA" id="ARBA00022449"/>
    </source>
</evidence>